<accession>A0AAV4R4W8</accession>
<feature type="signal peptide" evidence="1">
    <location>
        <begin position="1"/>
        <end position="20"/>
    </location>
</feature>
<proteinExistence type="predicted"/>
<protein>
    <submittedName>
        <fullName evidence="2">Uncharacterized protein</fullName>
    </submittedName>
</protein>
<keyword evidence="3" id="KW-1185">Reference proteome</keyword>
<evidence type="ECO:0000313" key="3">
    <source>
        <dbReference type="Proteomes" id="UP001054837"/>
    </source>
</evidence>
<sequence>MEFIRFWILCFLCGFPLVRSIPVIAASRQSGPYTVEKYGDSPLCDGEEISIWTNDFHECFIKRKYGDGGADLNSIVDRILEHSEACIETSSRDCRPDFRGFLTILNKTISQMKDYAQMYLEAIYKGRDKINDLDCVESVLSLGTYRNCFQDAFQNRNATEGIFQRMIKKGIACANSENSGCSSEAKTSLNRIVRDLVGIEQPYEEDIEEEIKPTEAPPMMWYDYIFQPFISAWNWLVGLFG</sequence>
<name>A0AAV4R4W8_9ARAC</name>
<keyword evidence="1" id="KW-0732">Signal</keyword>
<reference evidence="2 3" key="1">
    <citation type="submission" date="2021-06" db="EMBL/GenBank/DDBJ databases">
        <title>Caerostris darwini draft genome.</title>
        <authorList>
            <person name="Kono N."/>
            <person name="Arakawa K."/>
        </authorList>
    </citation>
    <scope>NUCLEOTIDE SEQUENCE [LARGE SCALE GENOMIC DNA]</scope>
</reference>
<gene>
    <name evidence="2" type="primary">AVEN_217280_1</name>
    <name evidence="2" type="ORF">CDAR_170571</name>
</gene>
<comment type="caution">
    <text evidence="2">The sequence shown here is derived from an EMBL/GenBank/DDBJ whole genome shotgun (WGS) entry which is preliminary data.</text>
</comment>
<feature type="chain" id="PRO_5043864953" evidence="1">
    <location>
        <begin position="21"/>
        <end position="241"/>
    </location>
</feature>
<evidence type="ECO:0000313" key="2">
    <source>
        <dbReference type="EMBL" id="GIY16462.1"/>
    </source>
</evidence>
<evidence type="ECO:0000256" key="1">
    <source>
        <dbReference type="SAM" id="SignalP"/>
    </source>
</evidence>
<dbReference type="Proteomes" id="UP001054837">
    <property type="component" value="Unassembled WGS sequence"/>
</dbReference>
<dbReference type="AlphaFoldDB" id="A0AAV4R4W8"/>
<dbReference type="EMBL" id="BPLQ01005701">
    <property type="protein sequence ID" value="GIY16462.1"/>
    <property type="molecule type" value="Genomic_DNA"/>
</dbReference>
<organism evidence="2 3">
    <name type="scientific">Caerostris darwini</name>
    <dbReference type="NCBI Taxonomy" id="1538125"/>
    <lineage>
        <taxon>Eukaryota</taxon>
        <taxon>Metazoa</taxon>
        <taxon>Ecdysozoa</taxon>
        <taxon>Arthropoda</taxon>
        <taxon>Chelicerata</taxon>
        <taxon>Arachnida</taxon>
        <taxon>Araneae</taxon>
        <taxon>Araneomorphae</taxon>
        <taxon>Entelegynae</taxon>
        <taxon>Araneoidea</taxon>
        <taxon>Araneidae</taxon>
        <taxon>Caerostris</taxon>
    </lineage>
</organism>